<feature type="domain" description="Glycosyl hydrolase family 13 catalytic" evidence="4">
    <location>
        <begin position="14"/>
        <end position="420"/>
    </location>
</feature>
<dbReference type="EMBL" id="CP147247">
    <property type="protein sequence ID" value="WYJ91774.1"/>
    <property type="molecule type" value="Genomic_DNA"/>
</dbReference>
<organism evidence="5">
    <name type="scientific">Candidatus Enterococcus clewellii</name>
    <dbReference type="NCBI Taxonomy" id="1834193"/>
    <lineage>
        <taxon>Bacteria</taxon>
        <taxon>Bacillati</taxon>
        <taxon>Bacillota</taxon>
        <taxon>Bacilli</taxon>
        <taxon>Lactobacillales</taxon>
        <taxon>Enterococcaceae</taxon>
        <taxon>Enterococcus</taxon>
    </lineage>
</organism>
<reference evidence="6" key="3">
    <citation type="submission" date="2024-03" db="EMBL/GenBank/DDBJ databases">
        <title>The Genome Sequence of Enterococcus sp. DIV0242b.</title>
        <authorList>
            <consortium name="The Broad Institute Genomics Platform"/>
            <consortium name="The Broad Institute Microbial Omics Core"/>
            <consortium name="The Broad Institute Genomic Center for Infectious Diseases"/>
            <person name="Earl A."/>
            <person name="Manson A."/>
            <person name="Gilmore M."/>
            <person name="Schwartman J."/>
            <person name="Shea T."/>
            <person name="Abouelleil A."/>
            <person name="Cao P."/>
            <person name="Chapman S."/>
            <person name="Cusick C."/>
            <person name="Young S."/>
            <person name="Neafsey D."/>
            <person name="Nusbaum C."/>
            <person name="Birren B."/>
        </authorList>
    </citation>
    <scope>NUCLEOTIDE SEQUENCE</scope>
    <source>
        <strain evidence="6">9E7_DIV0242</strain>
    </source>
</reference>
<keyword evidence="7" id="KW-1185">Reference proteome</keyword>
<dbReference type="Gene3D" id="3.90.400.10">
    <property type="entry name" value="Oligo-1,6-glucosidase, Domain 2"/>
    <property type="match status" value="1"/>
</dbReference>
<dbReference type="FunFam" id="3.90.400.10:FF:000002">
    <property type="entry name" value="Sucrose isomerase"/>
    <property type="match status" value="1"/>
</dbReference>
<dbReference type="PANTHER" id="PTHR10357:SF179">
    <property type="entry name" value="NEUTRAL AND BASIC AMINO ACID TRANSPORT PROTEIN RBAT"/>
    <property type="match status" value="1"/>
</dbReference>
<evidence type="ECO:0000259" key="4">
    <source>
        <dbReference type="SMART" id="SM00642"/>
    </source>
</evidence>
<dbReference type="InterPro" id="IPR017853">
    <property type="entry name" value="GH"/>
</dbReference>
<name>A0A242JWT0_9ENTE</name>
<dbReference type="Pfam" id="PF23915">
    <property type="entry name" value="SusG_C"/>
    <property type="match status" value="1"/>
</dbReference>
<dbReference type="OrthoDB" id="9805159at2"/>
<evidence type="ECO:0000256" key="2">
    <source>
        <dbReference type="ARBA" id="ARBA00022801"/>
    </source>
</evidence>
<dbReference type="Pfam" id="PF00128">
    <property type="entry name" value="Alpha-amylase"/>
    <property type="match status" value="1"/>
</dbReference>
<dbReference type="Proteomes" id="UP000195141">
    <property type="component" value="Chromosome"/>
</dbReference>
<dbReference type="AlphaFoldDB" id="A0A242JWT0"/>
<dbReference type="InterPro" id="IPR045857">
    <property type="entry name" value="O16G_dom_2"/>
</dbReference>
<accession>A0A242JWT0</accession>
<dbReference type="GO" id="GO:0009313">
    <property type="term" value="P:oligosaccharide catabolic process"/>
    <property type="evidence" value="ECO:0007669"/>
    <property type="project" value="TreeGrafter"/>
</dbReference>
<gene>
    <name evidence="6" type="ORF">A5888_003542</name>
    <name evidence="5" type="ORF">A5888_003971</name>
</gene>
<dbReference type="InterPro" id="IPR006047">
    <property type="entry name" value="GH13_cat_dom"/>
</dbReference>
<dbReference type="Gene3D" id="3.20.20.80">
    <property type="entry name" value="Glycosidases"/>
    <property type="match status" value="1"/>
</dbReference>
<keyword evidence="2" id="KW-0378">Hydrolase</keyword>
<dbReference type="SUPFAM" id="SSF51445">
    <property type="entry name" value="(Trans)glycosidases"/>
    <property type="match status" value="1"/>
</dbReference>
<dbReference type="InterPro" id="IPR056300">
    <property type="entry name" value="SusG-like_C"/>
</dbReference>
<evidence type="ECO:0000313" key="7">
    <source>
        <dbReference type="Proteomes" id="UP000195141"/>
    </source>
</evidence>
<protein>
    <recommendedName>
        <fullName evidence="4">Glycosyl hydrolase family 13 catalytic domain-containing protein</fullName>
    </recommendedName>
</protein>
<dbReference type="RefSeq" id="WP_086350946.1">
    <property type="nucleotide sequence ID" value="NZ_CP147247.1"/>
</dbReference>
<proteinExistence type="inferred from homology"/>
<dbReference type="EMBL" id="NGMM01000009">
    <property type="protein sequence ID" value="OTP09775.1"/>
    <property type="molecule type" value="Genomic_DNA"/>
</dbReference>
<keyword evidence="3" id="KW-0326">Glycosidase</keyword>
<comment type="similarity">
    <text evidence="1">Belongs to the glycosyl hydrolase 13 family.</text>
</comment>
<dbReference type="SMART" id="SM00642">
    <property type="entry name" value="Aamy"/>
    <property type="match status" value="1"/>
</dbReference>
<dbReference type="PANTHER" id="PTHR10357">
    <property type="entry name" value="ALPHA-AMYLASE FAMILY MEMBER"/>
    <property type="match status" value="1"/>
</dbReference>
<dbReference type="SUPFAM" id="SSF51011">
    <property type="entry name" value="Glycosyl hydrolase domain"/>
    <property type="match status" value="1"/>
</dbReference>
<dbReference type="CDD" id="cd11333">
    <property type="entry name" value="AmyAc_SI_OligoGlu_DGase"/>
    <property type="match status" value="1"/>
</dbReference>
<evidence type="ECO:0000313" key="5">
    <source>
        <dbReference type="EMBL" id="OTP09775.1"/>
    </source>
</evidence>
<dbReference type="FunFam" id="3.20.20.80:FF:000064">
    <property type="entry name" value="Oligo-1,6-glucosidase"/>
    <property type="match status" value="1"/>
</dbReference>
<dbReference type="InterPro" id="IPR013780">
    <property type="entry name" value="Glyco_hydro_b"/>
</dbReference>
<dbReference type="GO" id="GO:0004556">
    <property type="term" value="F:alpha-amylase activity"/>
    <property type="evidence" value="ECO:0007669"/>
    <property type="project" value="TreeGrafter"/>
</dbReference>
<sequence>MLAKEWWKESIVYQIYPKSFQDSNNDGIGDLQGIKKRLSYLNKLGIDVIWLSPIYQSPMIDGGYDISDYQAIDPMFGTMADMDELIQEADRLGIKLLMDLVVNHTSSEHSWFKEALSDSKSKYRDYYIFREGIDGQPPNNWRSYFGGSAWTVVPNEENMYYLHAFAAEQPDLNWENSEVREEIITMINWWLDKGLGGFRIDAILNLKKKIEYGKFEPDGEDGLVYIGHWILNQPGIEVWLKELDERTFKKHNSLTVAEADVEPSRLHEYIGDEGVFRMIFDFTYTDIDVPGTGEWHKQSNWTVSDLKEAIFTDELETQAVGWGAKYLENHDQPRSINKYIPEADISDVSKKMLATLFMMLHGTPFIYQGQELGMENIQMDRIEDYDDIASHDQYNRAVLSGILPEEAFQGLFKRSRDNSRTPMQWSIETNAGFSKAEQTWLPVNPNHLRINAEQEEKQSDSVLNYYRQLIHLRKESKYKETIVYGEFVPLELADDTIIAYKRVYKEQEIVVLINFSDQAKTIDIVEGMKSIILSNVGAETGLIKKNIHLAPYAGIIAVNE</sequence>
<evidence type="ECO:0000256" key="1">
    <source>
        <dbReference type="ARBA" id="ARBA00008061"/>
    </source>
</evidence>
<reference evidence="5" key="1">
    <citation type="submission" date="2017-05" db="EMBL/GenBank/DDBJ databases">
        <title>The Genome Sequence of Enterococcus sp. 9E7_DIV0242.</title>
        <authorList>
            <consortium name="The Broad Institute Genomics Platform"/>
            <consortium name="The Broad Institute Genomic Center for Infectious Diseases"/>
            <person name="Earl A."/>
            <person name="Manson A."/>
            <person name="Schwartman J."/>
            <person name="Gilmore M."/>
            <person name="Abouelleil A."/>
            <person name="Cao P."/>
            <person name="Chapman S."/>
            <person name="Cusick C."/>
            <person name="Shea T."/>
            <person name="Young S."/>
            <person name="Neafsey D."/>
            <person name="Nusbaum C."/>
            <person name="Birren B."/>
        </authorList>
    </citation>
    <scope>NUCLEOTIDE SEQUENCE [LARGE SCALE GENOMIC DNA]</scope>
    <source>
        <strain evidence="5">9E7_DIV0242</strain>
    </source>
</reference>
<dbReference type="Gene3D" id="2.60.40.1180">
    <property type="entry name" value="Golgi alpha-mannosidase II"/>
    <property type="match status" value="1"/>
</dbReference>
<evidence type="ECO:0000313" key="6">
    <source>
        <dbReference type="EMBL" id="WYJ91774.1"/>
    </source>
</evidence>
<reference evidence="6" key="2">
    <citation type="submission" date="2017-05" db="EMBL/GenBank/DDBJ databases">
        <authorList>
            <consortium name="The Broad Institute Genomics Platform"/>
            <consortium name="The Broad Institute Genomic Center for Infectious Diseases"/>
            <person name="Earl A."/>
            <person name="Manson A."/>
            <person name="Schwartman J."/>
            <person name="Gilmore M."/>
            <person name="Abouelleil A."/>
            <person name="Cao P."/>
            <person name="Chapman S."/>
            <person name="Cusick C."/>
            <person name="Shea T."/>
            <person name="Young S."/>
            <person name="Neafsey D."/>
            <person name="Nusbaum C."/>
            <person name="Birren B."/>
        </authorList>
    </citation>
    <scope>NUCLEOTIDE SEQUENCE</scope>
    <source>
        <strain evidence="6">9E7_DIV0242</strain>
    </source>
</reference>
<evidence type="ECO:0000256" key="3">
    <source>
        <dbReference type="ARBA" id="ARBA00023295"/>
    </source>
</evidence>